<dbReference type="InterPro" id="IPR036291">
    <property type="entry name" value="NAD(P)-bd_dom_sf"/>
</dbReference>
<dbReference type="Pfam" id="PF00107">
    <property type="entry name" value="ADH_zinc_N"/>
    <property type="match status" value="1"/>
</dbReference>
<dbReference type="InterPro" id="IPR013149">
    <property type="entry name" value="ADH-like_C"/>
</dbReference>
<dbReference type="Gene3D" id="3.90.180.10">
    <property type="entry name" value="Medium-chain alcohol dehydrogenases, catalytic domain"/>
    <property type="match status" value="1"/>
</dbReference>
<dbReference type="AlphaFoldDB" id="A0A6J6GUX6"/>
<evidence type="ECO:0000259" key="1">
    <source>
        <dbReference type="Pfam" id="PF00107"/>
    </source>
</evidence>
<dbReference type="EMBL" id="CAEZUN010000102">
    <property type="protein sequence ID" value="CAB4604130.1"/>
    <property type="molecule type" value="Genomic_DNA"/>
</dbReference>
<dbReference type="SUPFAM" id="SSF51735">
    <property type="entry name" value="NAD(P)-binding Rossmann-fold domains"/>
    <property type="match status" value="1"/>
</dbReference>
<dbReference type="Gene3D" id="3.40.50.720">
    <property type="entry name" value="NAD(P)-binding Rossmann-like Domain"/>
    <property type="match status" value="1"/>
</dbReference>
<gene>
    <name evidence="2" type="ORF">UFOPK1826_00883</name>
</gene>
<feature type="domain" description="Alcohol dehydrogenase-like C-terminal" evidence="1">
    <location>
        <begin position="3"/>
        <end position="116"/>
    </location>
</feature>
<proteinExistence type="predicted"/>
<organism evidence="2">
    <name type="scientific">freshwater metagenome</name>
    <dbReference type="NCBI Taxonomy" id="449393"/>
    <lineage>
        <taxon>unclassified sequences</taxon>
        <taxon>metagenomes</taxon>
        <taxon>ecological metagenomes</taxon>
    </lineage>
</organism>
<accession>A0A6J6GUX6</accession>
<sequence length="163" mass="17518">MLALRGYEVVASTGKPETAEWLKQIGASEIIDRAETSAESAKPLERERWAGAIDCVGGATLAYILRTLKYGCSVAASGLTGGTNLPTSVLPFILRGVNLLGIDSVQTPLEPRKAMWQRIATDLKPSWLETQSVEIIGLSDLSAQLDKILAGNMRGRVLVNPQL</sequence>
<reference evidence="2" key="1">
    <citation type="submission" date="2020-05" db="EMBL/GenBank/DDBJ databases">
        <authorList>
            <person name="Chiriac C."/>
            <person name="Salcher M."/>
            <person name="Ghai R."/>
            <person name="Kavagutti S V."/>
        </authorList>
    </citation>
    <scope>NUCLEOTIDE SEQUENCE</scope>
</reference>
<protein>
    <submittedName>
        <fullName evidence="2">Unannotated protein</fullName>
    </submittedName>
</protein>
<evidence type="ECO:0000313" key="2">
    <source>
        <dbReference type="EMBL" id="CAB4604130.1"/>
    </source>
</evidence>
<name>A0A6J6GUX6_9ZZZZ</name>